<sequence length="101" mass="11308">MSDYLWGVATPLLLAYLGFGIYVMVEDWAARPSPSLRSQHMSPFVKPPLITRSWPAFLALWLPMPVLWPLSVAVGRVINSRWREAHNAGARAHAAQRLNSA</sequence>
<reference evidence="2 3" key="1">
    <citation type="submission" date="2023-12" db="EMBL/GenBank/DDBJ databases">
        <title>Description of new species of Mycobacterium terrae complex isolated from sewage at the Sao Paulo Zoological Park Foundation in Brazil.</title>
        <authorList>
            <person name="Romagnoli C.L."/>
            <person name="Conceicao E.C."/>
            <person name="Machado E."/>
            <person name="Barreto L.B.P.F."/>
            <person name="Sharma A."/>
            <person name="Silva N.M."/>
            <person name="Marques L.E."/>
            <person name="Juliana M.A."/>
            <person name="Lourenco M.C.S."/>
            <person name="Digiampietri L.A."/>
            <person name="Suffys P.N."/>
            <person name="Viana-Niero C."/>
        </authorList>
    </citation>
    <scope>NUCLEOTIDE SEQUENCE [LARGE SCALE GENOMIC DNA]</scope>
    <source>
        <strain evidence="2 3">MYC098</strain>
    </source>
</reference>
<dbReference type="RefSeq" id="WP_329780368.1">
    <property type="nucleotide sequence ID" value="NZ_JAYJJR010000016.1"/>
</dbReference>
<dbReference type="Proteomes" id="UP001299596">
    <property type="component" value="Unassembled WGS sequence"/>
</dbReference>
<accession>A0ABU5XN10</accession>
<evidence type="ECO:0000313" key="2">
    <source>
        <dbReference type="EMBL" id="MEB3023369.1"/>
    </source>
</evidence>
<evidence type="ECO:0000256" key="1">
    <source>
        <dbReference type="SAM" id="Phobius"/>
    </source>
</evidence>
<comment type="caution">
    <text evidence="2">The sequence shown here is derived from an EMBL/GenBank/DDBJ whole genome shotgun (WGS) entry which is preliminary data.</text>
</comment>
<keyword evidence="1" id="KW-0472">Membrane</keyword>
<name>A0ABU5XN10_9MYCO</name>
<dbReference type="EMBL" id="JAYJJR010000016">
    <property type="protein sequence ID" value="MEB3023369.1"/>
    <property type="molecule type" value="Genomic_DNA"/>
</dbReference>
<gene>
    <name evidence="2" type="ORF">K6T79_20195</name>
</gene>
<keyword evidence="1" id="KW-0812">Transmembrane</keyword>
<evidence type="ECO:0000313" key="3">
    <source>
        <dbReference type="Proteomes" id="UP001299596"/>
    </source>
</evidence>
<keyword evidence="1" id="KW-1133">Transmembrane helix</keyword>
<feature type="transmembrane region" description="Helical" evidence="1">
    <location>
        <begin position="5"/>
        <end position="25"/>
    </location>
</feature>
<protein>
    <submittedName>
        <fullName evidence="2">Uncharacterized protein</fullName>
    </submittedName>
</protein>
<proteinExistence type="predicted"/>
<keyword evidence="3" id="KW-1185">Reference proteome</keyword>
<organism evidence="2 3">
    <name type="scientific">[Mycobacterium] crassicus</name>
    <dbReference type="NCBI Taxonomy" id="2872309"/>
    <lineage>
        <taxon>Bacteria</taxon>
        <taxon>Bacillati</taxon>
        <taxon>Actinomycetota</taxon>
        <taxon>Actinomycetes</taxon>
        <taxon>Mycobacteriales</taxon>
        <taxon>Mycobacteriaceae</taxon>
        <taxon>Mycolicibacter</taxon>
    </lineage>
</organism>
<feature type="transmembrane region" description="Helical" evidence="1">
    <location>
        <begin position="54"/>
        <end position="74"/>
    </location>
</feature>